<protein>
    <submittedName>
        <fullName evidence="2">Uncharacterized protein</fullName>
    </submittedName>
</protein>
<dbReference type="EMBL" id="LAZR01030637">
    <property type="protein sequence ID" value="KKL56018.1"/>
    <property type="molecule type" value="Genomic_DNA"/>
</dbReference>
<sequence length="74" mass="8364">MSNLLQRTIDISRGKTKRSTVLAREKAAEEERVKNIQLMPDEEALQQARRKKASKRKGSRQSTVLTGNDDKLGP</sequence>
<name>A0A0F9D2Q8_9ZZZZ</name>
<organism evidence="2">
    <name type="scientific">marine sediment metagenome</name>
    <dbReference type="NCBI Taxonomy" id="412755"/>
    <lineage>
        <taxon>unclassified sequences</taxon>
        <taxon>metagenomes</taxon>
        <taxon>ecological metagenomes</taxon>
    </lineage>
</organism>
<feature type="compositionally biased region" description="Basic and acidic residues" evidence="1">
    <location>
        <begin position="23"/>
        <end position="34"/>
    </location>
</feature>
<proteinExistence type="predicted"/>
<evidence type="ECO:0000313" key="2">
    <source>
        <dbReference type="EMBL" id="KKL56018.1"/>
    </source>
</evidence>
<reference evidence="2" key="1">
    <citation type="journal article" date="2015" name="Nature">
        <title>Complex archaea that bridge the gap between prokaryotes and eukaryotes.</title>
        <authorList>
            <person name="Spang A."/>
            <person name="Saw J.H."/>
            <person name="Jorgensen S.L."/>
            <person name="Zaremba-Niedzwiedzka K."/>
            <person name="Martijn J."/>
            <person name="Lind A.E."/>
            <person name="van Eijk R."/>
            <person name="Schleper C."/>
            <person name="Guy L."/>
            <person name="Ettema T.J."/>
        </authorList>
    </citation>
    <scope>NUCLEOTIDE SEQUENCE</scope>
</reference>
<evidence type="ECO:0000256" key="1">
    <source>
        <dbReference type="SAM" id="MobiDB-lite"/>
    </source>
</evidence>
<feature type="region of interest" description="Disordered" evidence="1">
    <location>
        <begin position="15"/>
        <end position="74"/>
    </location>
</feature>
<gene>
    <name evidence="2" type="ORF">LCGC14_2249610</name>
</gene>
<accession>A0A0F9D2Q8</accession>
<dbReference type="AlphaFoldDB" id="A0A0F9D2Q8"/>
<feature type="compositionally biased region" description="Basic residues" evidence="1">
    <location>
        <begin position="48"/>
        <end position="59"/>
    </location>
</feature>
<comment type="caution">
    <text evidence="2">The sequence shown here is derived from an EMBL/GenBank/DDBJ whole genome shotgun (WGS) entry which is preliminary data.</text>
</comment>